<dbReference type="SUPFAM" id="SSF103473">
    <property type="entry name" value="MFS general substrate transporter"/>
    <property type="match status" value="1"/>
</dbReference>
<name>A0ABT8FD80_9ACTN</name>
<feature type="transmembrane region" description="Helical" evidence="6">
    <location>
        <begin position="229"/>
        <end position="248"/>
    </location>
</feature>
<evidence type="ECO:0000256" key="4">
    <source>
        <dbReference type="ARBA" id="ARBA00022989"/>
    </source>
</evidence>
<feature type="transmembrane region" description="Helical" evidence="6">
    <location>
        <begin position="151"/>
        <end position="169"/>
    </location>
</feature>
<feature type="transmembrane region" description="Helical" evidence="6">
    <location>
        <begin position="195"/>
        <end position="217"/>
    </location>
</feature>
<feature type="transmembrane region" description="Helical" evidence="6">
    <location>
        <begin position="89"/>
        <end position="115"/>
    </location>
</feature>
<feature type="transmembrane region" description="Helical" evidence="6">
    <location>
        <begin position="283"/>
        <end position="307"/>
    </location>
</feature>
<comment type="subcellular location">
    <subcellularLocation>
        <location evidence="1">Cell membrane</location>
        <topology evidence="1">Multi-pass membrane protein</topology>
    </subcellularLocation>
</comment>
<keyword evidence="8" id="KW-1185">Reference proteome</keyword>
<evidence type="ECO:0000256" key="1">
    <source>
        <dbReference type="ARBA" id="ARBA00004651"/>
    </source>
</evidence>
<dbReference type="InterPro" id="IPR050189">
    <property type="entry name" value="MFS_Efflux_Transporters"/>
</dbReference>
<dbReference type="PANTHER" id="PTHR43124">
    <property type="entry name" value="PURINE EFFLUX PUMP PBUE"/>
    <property type="match status" value="1"/>
</dbReference>
<evidence type="ECO:0000256" key="6">
    <source>
        <dbReference type="SAM" id="Phobius"/>
    </source>
</evidence>
<feature type="transmembrane region" description="Helical" evidence="6">
    <location>
        <begin position="127"/>
        <end position="145"/>
    </location>
</feature>
<dbReference type="EMBL" id="JAUHJQ010000002">
    <property type="protein sequence ID" value="MDN4172643.1"/>
    <property type="molecule type" value="Genomic_DNA"/>
</dbReference>
<evidence type="ECO:0000256" key="2">
    <source>
        <dbReference type="ARBA" id="ARBA00022475"/>
    </source>
</evidence>
<protein>
    <submittedName>
        <fullName evidence="7">MFS transporter</fullName>
    </submittedName>
</protein>
<evidence type="ECO:0000256" key="5">
    <source>
        <dbReference type="ARBA" id="ARBA00023136"/>
    </source>
</evidence>
<feature type="transmembrane region" description="Helical" evidence="6">
    <location>
        <begin position="345"/>
        <end position="364"/>
    </location>
</feature>
<keyword evidence="4 6" id="KW-1133">Transmembrane helix</keyword>
<evidence type="ECO:0000313" key="7">
    <source>
        <dbReference type="EMBL" id="MDN4172643.1"/>
    </source>
</evidence>
<proteinExistence type="predicted"/>
<dbReference type="PANTHER" id="PTHR43124:SF10">
    <property type="entry name" value="PURINE EFFLUX PUMP PBUE"/>
    <property type="match status" value="1"/>
</dbReference>
<evidence type="ECO:0000256" key="3">
    <source>
        <dbReference type="ARBA" id="ARBA00022692"/>
    </source>
</evidence>
<dbReference type="Proteomes" id="UP001168620">
    <property type="component" value="Unassembled WGS sequence"/>
</dbReference>
<organism evidence="7 8">
    <name type="scientific">Nocardioides oceani</name>
    <dbReference type="NCBI Taxonomy" id="3058369"/>
    <lineage>
        <taxon>Bacteria</taxon>
        <taxon>Bacillati</taxon>
        <taxon>Actinomycetota</taxon>
        <taxon>Actinomycetes</taxon>
        <taxon>Propionibacteriales</taxon>
        <taxon>Nocardioidaceae</taxon>
        <taxon>Nocardioides</taxon>
    </lineage>
</organism>
<keyword evidence="2" id="KW-1003">Cell membrane</keyword>
<dbReference type="RefSeq" id="WP_300951561.1">
    <property type="nucleotide sequence ID" value="NZ_JAUHJQ010000002.1"/>
</dbReference>
<accession>A0ABT8FD80</accession>
<sequence>MVVGTCLVAGTYGLVRLAYGLFLPDIQASVSMSSAVAGYVSSGASASYCLGALAGLVLAGRPRLLVAGALTTAAAGSLGMALAPGTAVLVPAVVLASAGAGLASPAMVAVVARTLQPERVGAAQARVNSGTGPGLVAAGVLALVLPDWRVGFAVSAVLTAAAGLGVLLLDRPRAGIPPTTPPTGTPPGDRGRPALLVRPVVGAFLLGAASATVWTYGRSHLVSSGASEVGSVIAWIALGVGGTATVLTAGRLGALPPTRAWTLTTVVVAASVAVLAGPGPLPAAVAACAVFGWAFVAATSALIAWTADLAPDRAAEGTAAAFVALVLGQAAGSAVAGAVAEGAGLGAAFLGAAAVTVVAAASGLRSPRAPAEERAEARDAAVPR</sequence>
<keyword evidence="5 6" id="KW-0472">Membrane</keyword>
<dbReference type="InterPro" id="IPR011701">
    <property type="entry name" value="MFS"/>
</dbReference>
<keyword evidence="3 6" id="KW-0812">Transmembrane</keyword>
<feature type="transmembrane region" description="Helical" evidence="6">
    <location>
        <begin position="36"/>
        <end position="57"/>
    </location>
</feature>
<evidence type="ECO:0000313" key="8">
    <source>
        <dbReference type="Proteomes" id="UP001168620"/>
    </source>
</evidence>
<gene>
    <name evidence="7" type="ORF">QWY28_06805</name>
</gene>
<dbReference type="InterPro" id="IPR036259">
    <property type="entry name" value="MFS_trans_sf"/>
</dbReference>
<reference evidence="7" key="1">
    <citation type="submission" date="2023-06" db="EMBL/GenBank/DDBJ databases">
        <title>Draft genome sequence of Nocardioides sp. SOB77.</title>
        <authorList>
            <person name="Zhang G."/>
        </authorList>
    </citation>
    <scope>NUCLEOTIDE SEQUENCE</scope>
    <source>
        <strain evidence="7">SOB77</strain>
    </source>
</reference>
<comment type="caution">
    <text evidence="7">The sequence shown here is derived from an EMBL/GenBank/DDBJ whole genome shotgun (WGS) entry which is preliminary data.</text>
</comment>
<dbReference type="Pfam" id="PF07690">
    <property type="entry name" value="MFS_1"/>
    <property type="match status" value="1"/>
</dbReference>
<dbReference type="Gene3D" id="1.20.1250.20">
    <property type="entry name" value="MFS general substrate transporter like domains"/>
    <property type="match status" value="2"/>
</dbReference>
<feature type="transmembrane region" description="Helical" evidence="6">
    <location>
        <begin position="260"/>
        <end position="277"/>
    </location>
</feature>
<feature type="transmembrane region" description="Helical" evidence="6">
    <location>
        <begin position="319"/>
        <end position="339"/>
    </location>
</feature>
<feature type="transmembrane region" description="Helical" evidence="6">
    <location>
        <begin position="64"/>
        <end position="83"/>
    </location>
</feature>